<dbReference type="STRING" id="500610.SAMN02799615_03024"/>
<accession>A0A1I2HJH3</accession>
<dbReference type="EMBL" id="FONH01000012">
    <property type="protein sequence ID" value="SFF29440.1"/>
    <property type="molecule type" value="Genomic_DNA"/>
</dbReference>
<protein>
    <submittedName>
        <fullName evidence="1">Uncharacterized protein</fullName>
    </submittedName>
</protein>
<keyword evidence="2" id="KW-1185">Reference proteome</keyword>
<dbReference type="Proteomes" id="UP000199477">
    <property type="component" value="Unassembled WGS sequence"/>
</dbReference>
<gene>
    <name evidence="1" type="ORF">SAMN02799615_03024</name>
</gene>
<proteinExistence type="predicted"/>
<sequence>MLLALISTFAFGSPMKTPQIKQNPHPQKRYELTLSIEGAPGPFDSIAGTVHYKVQNERCVPATPVSGATLTPEQNVAIDFVRVSDHEYKGTLYVDLLQDEDYYGMGVCHWAVNTAWATLRIKGVEFSPAMDSRELLAQKPVPTYFVRSEYFNSSDERTAFGTPNRALFKPTTRTDIFSMTLTARETAP</sequence>
<evidence type="ECO:0000313" key="2">
    <source>
        <dbReference type="Proteomes" id="UP000199477"/>
    </source>
</evidence>
<name>A0A1I2HJH3_9GAMM</name>
<evidence type="ECO:0000313" key="1">
    <source>
        <dbReference type="EMBL" id="SFF29440.1"/>
    </source>
</evidence>
<dbReference type="AlphaFoldDB" id="A0A1I2HJH3"/>
<organism evidence="1 2">
    <name type="scientific">Dyella marensis</name>
    <dbReference type="NCBI Taxonomy" id="500610"/>
    <lineage>
        <taxon>Bacteria</taxon>
        <taxon>Pseudomonadati</taxon>
        <taxon>Pseudomonadota</taxon>
        <taxon>Gammaproteobacteria</taxon>
        <taxon>Lysobacterales</taxon>
        <taxon>Rhodanobacteraceae</taxon>
        <taxon>Dyella</taxon>
    </lineage>
</organism>
<reference evidence="2" key="1">
    <citation type="submission" date="2016-10" db="EMBL/GenBank/DDBJ databases">
        <authorList>
            <person name="Varghese N."/>
            <person name="Submissions S."/>
        </authorList>
    </citation>
    <scope>NUCLEOTIDE SEQUENCE [LARGE SCALE GENOMIC DNA]</scope>
    <source>
        <strain evidence="2">UNC178MFTsu3.1</strain>
    </source>
</reference>